<name>A0A0C2G9W0_9BILA</name>
<accession>A0A0C2G9W0</accession>
<feature type="compositionally biased region" description="Polar residues" evidence="1">
    <location>
        <begin position="100"/>
        <end position="114"/>
    </location>
</feature>
<dbReference type="AlphaFoldDB" id="A0A0C2G9W0"/>
<dbReference type="OrthoDB" id="6287725at2759"/>
<protein>
    <submittedName>
        <fullName evidence="2">Uncharacterized protein</fullName>
    </submittedName>
</protein>
<dbReference type="EMBL" id="KN736931">
    <property type="protein sequence ID" value="KIH55684.1"/>
    <property type="molecule type" value="Genomic_DNA"/>
</dbReference>
<proteinExistence type="predicted"/>
<reference evidence="2 3" key="1">
    <citation type="submission" date="2013-12" db="EMBL/GenBank/DDBJ databases">
        <title>Draft genome of the parsitic nematode Ancylostoma duodenale.</title>
        <authorList>
            <person name="Mitreva M."/>
        </authorList>
    </citation>
    <scope>NUCLEOTIDE SEQUENCE [LARGE SCALE GENOMIC DNA]</scope>
    <source>
        <strain evidence="2 3">Zhejiang</strain>
    </source>
</reference>
<evidence type="ECO:0000256" key="1">
    <source>
        <dbReference type="SAM" id="MobiDB-lite"/>
    </source>
</evidence>
<evidence type="ECO:0000313" key="3">
    <source>
        <dbReference type="Proteomes" id="UP000054047"/>
    </source>
</evidence>
<sequence>MQICLAIKRRSLDYLPIIERVAVWDRSSPPRCATCMQAFGPEYGCCEASDIDVLLLLFCRSHSLKAWALVGAAPEALRRQSQSLRDANADVASAVRRMNSDSVTSHRASTTSARGRSGQGVVIDARATPSSSPVAARASHLRDEHCVCVYVCTEINLCSKITGNEQRFVHEHRLREESRVGIYKRACHGFDKRSDTSNPPFRGAAGTAAGLIAVGNSGGRSSALCHWDIISGVG</sequence>
<keyword evidence="3" id="KW-1185">Reference proteome</keyword>
<organism evidence="2 3">
    <name type="scientific">Ancylostoma duodenale</name>
    <dbReference type="NCBI Taxonomy" id="51022"/>
    <lineage>
        <taxon>Eukaryota</taxon>
        <taxon>Metazoa</taxon>
        <taxon>Ecdysozoa</taxon>
        <taxon>Nematoda</taxon>
        <taxon>Chromadorea</taxon>
        <taxon>Rhabditida</taxon>
        <taxon>Rhabditina</taxon>
        <taxon>Rhabditomorpha</taxon>
        <taxon>Strongyloidea</taxon>
        <taxon>Ancylostomatidae</taxon>
        <taxon>Ancylostomatinae</taxon>
        <taxon>Ancylostoma</taxon>
    </lineage>
</organism>
<evidence type="ECO:0000313" key="2">
    <source>
        <dbReference type="EMBL" id="KIH55684.1"/>
    </source>
</evidence>
<gene>
    <name evidence="2" type="ORF">ANCDUO_14153</name>
</gene>
<feature type="region of interest" description="Disordered" evidence="1">
    <location>
        <begin position="100"/>
        <end position="119"/>
    </location>
</feature>
<dbReference type="Proteomes" id="UP000054047">
    <property type="component" value="Unassembled WGS sequence"/>
</dbReference>